<keyword evidence="2" id="KW-1185">Reference proteome</keyword>
<protein>
    <submittedName>
        <fullName evidence="1">FAD/NAD(P)-binding domain-containing protein</fullName>
    </submittedName>
</protein>
<gene>
    <name evidence="1" type="ORF">BV25DRAFT_1826132</name>
</gene>
<evidence type="ECO:0000313" key="2">
    <source>
        <dbReference type="Proteomes" id="UP000814140"/>
    </source>
</evidence>
<dbReference type="EMBL" id="MU277210">
    <property type="protein sequence ID" value="KAI0061848.1"/>
    <property type="molecule type" value="Genomic_DNA"/>
</dbReference>
<name>A0ACB8T030_9AGAM</name>
<organism evidence="1 2">
    <name type="scientific">Artomyces pyxidatus</name>
    <dbReference type="NCBI Taxonomy" id="48021"/>
    <lineage>
        <taxon>Eukaryota</taxon>
        <taxon>Fungi</taxon>
        <taxon>Dikarya</taxon>
        <taxon>Basidiomycota</taxon>
        <taxon>Agaricomycotina</taxon>
        <taxon>Agaricomycetes</taxon>
        <taxon>Russulales</taxon>
        <taxon>Auriscalpiaceae</taxon>
        <taxon>Artomyces</taxon>
    </lineage>
</organism>
<dbReference type="Proteomes" id="UP000814140">
    <property type="component" value="Unassembled WGS sequence"/>
</dbReference>
<proteinExistence type="predicted"/>
<reference evidence="1" key="1">
    <citation type="submission" date="2021-03" db="EMBL/GenBank/DDBJ databases">
        <authorList>
            <consortium name="DOE Joint Genome Institute"/>
            <person name="Ahrendt S."/>
            <person name="Looney B.P."/>
            <person name="Miyauchi S."/>
            <person name="Morin E."/>
            <person name="Drula E."/>
            <person name="Courty P.E."/>
            <person name="Chicoki N."/>
            <person name="Fauchery L."/>
            <person name="Kohler A."/>
            <person name="Kuo A."/>
            <person name="Labutti K."/>
            <person name="Pangilinan J."/>
            <person name="Lipzen A."/>
            <person name="Riley R."/>
            <person name="Andreopoulos W."/>
            <person name="He G."/>
            <person name="Johnson J."/>
            <person name="Barry K.W."/>
            <person name="Grigoriev I.V."/>
            <person name="Nagy L."/>
            <person name="Hibbett D."/>
            <person name="Henrissat B."/>
            <person name="Matheny P.B."/>
            <person name="Labbe J."/>
            <person name="Martin F."/>
        </authorList>
    </citation>
    <scope>NUCLEOTIDE SEQUENCE</scope>
    <source>
        <strain evidence="1">HHB10654</strain>
    </source>
</reference>
<comment type="caution">
    <text evidence="1">The sequence shown here is derived from an EMBL/GenBank/DDBJ whole genome shotgun (WGS) entry which is preliminary data.</text>
</comment>
<evidence type="ECO:0000313" key="1">
    <source>
        <dbReference type="EMBL" id="KAI0061848.1"/>
    </source>
</evidence>
<reference evidence="1" key="2">
    <citation type="journal article" date="2022" name="New Phytol.">
        <title>Evolutionary transition to the ectomycorrhizal habit in the genomes of a hyperdiverse lineage of mushroom-forming fungi.</title>
        <authorList>
            <person name="Looney B."/>
            <person name="Miyauchi S."/>
            <person name="Morin E."/>
            <person name="Drula E."/>
            <person name="Courty P.E."/>
            <person name="Kohler A."/>
            <person name="Kuo A."/>
            <person name="LaButti K."/>
            <person name="Pangilinan J."/>
            <person name="Lipzen A."/>
            <person name="Riley R."/>
            <person name="Andreopoulos W."/>
            <person name="He G."/>
            <person name="Johnson J."/>
            <person name="Nolan M."/>
            <person name="Tritt A."/>
            <person name="Barry K.W."/>
            <person name="Grigoriev I.V."/>
            <person name="Nagy L.G."/>
            <person name="Hibbett D."/>
            <person name="Henrissat B."/>
            <person name="Matheny P.B."/>
            <person name="Labbe J."/>
            <person name="Martin F.M."/>
        </authorList>
    </citation>
    <scope>NUCLEOTIDE SEQUENCE</scope>
    <source>
        <strain evidence="1">HHB10654</strain>
    </source>
</reference>
<sequence>MMGRLARVALSLVTFNYAYLFLDQSSLHVDPPRKRIAIVGAGTAGVSVLKVLLADLPEDATQGWDVVLYEQRRDVGGIWLPDPNPPHPPELPETPLSDRLMTNTPHPTMTIPHFPFRPATALFPHHPHIQQYHTDIINNWNLSSHLRLNHEVLETRWNGDPESGRWIVKVKDLLRTEYLESEFDHLIIANGHNHYPSVPEIEGKDLWARSAANRSAWHSVFYRNPQPFTGKNVLVVGGGASSRDIAQQIVEFANSTYTSLKEQMKSPAPPFPDIPGTVMKPRIRRFTRDAIIFEDNTTLTHIDTVIFGTGYEQRIPFLTEGGHLGLLHDCPRGRQEHLTTNLRYVRPVYEHVLSLDASYPVGALYFIGLPIFVANAISDYAQALFTAHTIADPSLLLSRDEFFDELLSEEARLRADGMDPGYVGHRIIGRGGATGYQDRLVGYLQARGLAGQPNIPRGKNFTEPWRTFGEYQGEYLRRGWTRVEERGEEYVKEWLEGVETEQDWVVMMEKLVDWEKRQEEEEGTYDPNAYSGPGF</sequence>
<accession>A0ACB8T030</accession>